<gene>
    <name evidence="3" type="ORF">TSOC_012421</name>
</gene>
<feature type="signal peptide" evidence="2">
    <location>
        <begin position="1"/>
        <end position="19"/>
    </location>
</feature>
<name>A0A2J7ZN47_9CHLO</name>
<evidence type="ECO:0000313" key="4">
    <source>
        <dbReference type="Proteomes" id="UP000236333"/>
    </source>
</evidence>
<evidence type="ECO:0000256" key="1">
    <source>
        <dbReference type="SAM" id="MobiDB-lite"/>
    </source>
</evidence>
<dbReference type="EMBL" id="PGGS01000822">
    <property type="protein sequence ID" value="PNH01676.1"/>
    <property type="molecule type" value="Genomic_DNA"/>
</dbReference>
<dbReference type="AlphaFoldDB" id="A0A2J7ZN47"/>
<sequence>MRPSSLLAACVLIIAGCSAARLELPGSVQSGPLTCVKTKTPIECDLLDNCVWCSKSGTKWGTGCYPIAAARLLPAKWGVECDKDLSSSPPPATPAEDPAAQQPGEAEDANGVCDGKAEAVCVGPECVWCSSAAVGGGCYTPAEAKLLPKAIFTCKNAPSDSHA</sequence>
<organism evidence="3 4">
    <name type="scientific">Tetrabaena socialis</name>
    <dbReference type="NCBI Taxonomy" id="47790"/>
    <lineage>
        <taxon>Eukaryota</taxon>
        <taxon>Viridiplantae</taxon>
        <taxon>Chlorophyta</taxon>
        <taxon>core chlorophytes</taxon>
        <taxon>Chlorophyceae</taxon>
        <taxon>CS clade</taxon>
        <taxon>Chlamydomonadales</taxon>
        <taxon>Tetrabaenaceae</taxon>
        <taxon>Tetrabaena</taxon>
    </lineage>
</organism>
<feature type="compositionally biased region" description="Low complexity" evidence="1">
    <location>
        <begin position="94"/>
        <end position="103"/>
    </location>
</feature>
<keyword evidence="2" id="KW-0732">Signal</keyword>
<feature type="chain" id="PRO_5014370234" description="PSI domain-containing protein" evidence="2">
    <location>
        <begin position="20"/>
        <end position="163"/>
    </location>
</feature>
<keyword evidence="4" id="KW-1185">Reference proteome</keyword>
<dbReference type="PROSITE" id="PS51257">
    <property type="entry name" value="PROKAR_LIPOPROTEIN"/>
    <property type="match status" value="1"/>
</dbReference>
<dbReference type="Proteomes" id="UP000236333">
    <property type="component" value="Unassembled WGS sequence"/>
</dbReference>
<evidence type="ECO:0000313" key="3">
    <source>
        <dbReference type="EMBL" id="PNH01676.1"/>
    </source>
</evidence>
<evidence type="ECO:0008006" key="5">
    <source>
        <dbReference type="Google" id="ProtNLM"/>
    </source>
</evidence>
<comment type="caution">
    <text evidence="3">The sequence shown here is derived from an EMBL/GenBank/DDBJ whole genome shotgun (WGS) entry which is preliminary data.</text>
</comment>
<feature type="region of interest" description="Disordered" evidence="1">
    <location>
        <begin position="82"/>
        <end position="110"/>
    </location>
</feature>
<proteinExistence type="predicted"/>
<reference evidence="3 4" key="1">
    <citation type="journal article" date="2017" name="Mol. Biol. Evol.">
        <title>The 4-celled Tetrabaena socialis nuclear genome reveals the essential components for genetic control of cell number at the origin of multicellularity in the volvocine lineage.</title>
        <authorList>
            <person name="Featherston J."/>
            <person name="Arakaki Y."/>
            <person name="Hanschen E.R."/>
            <person name="Ferris P.J."/>
            <person name="Michod R.E."/>
            <person name="Olson B.J.S.C."/>
            <person name="Nozaki H."/>
            <person name="Durand P.M."/>
        </authorList>
    </citation>
    <scope>NUCLEOTIDE SEQUENCE [LARGE SCALE GENOMIC DNA]</scope>
    <source>
        <strain evidence="3 4">NIES-571</strain>
    </source>
</reference>
<accession>A0A2J7ZN47</accession>
<dbReference type="OrthoDB" id="525705at2759"/>
<protein>
    <recommendedName>
        <fullName evidence="5">PSI domain-containing protein</fullName>
    </recommendedName>
</protein>
<evidence type="ECO:0000256" key="2">
    <source>
        <dbReference type="SAM" id="SignalP"/>
    </source>
</evidence>